<dbReference type="PANTHER" id="PTHR41282:SF1">
    <property type="entry name" value="CONSERVED TRANSMEMBRANE PROTEIN-RELATED"/>
    <property type="match status" value="1"/>
</dbReference>
<keyword evidence="3" id="KW-1185">Reference proteome</keyword>
<evidence type="ECO:0000256" key="1">
    <source>
        <dbReference type="SAM" id="Phobius"/>
    </source>
</evidence>
<accession>A0ABP7PGT1</accession>
<name>A0ABP7PGT1_9ACTN</name>
<sequence length="296" mass="30729">MRESSNPVMRGVIRDNQPAPYAGFGQAVPGAQQAAWTAGRQQTSPYDQQGQQDFVQAPTSSRQITIDDIVVKTGMTLGLLIVVAVAAYAAIASRAGDSAQMALATPLLAVGAIGGLVLVLVASFGRKQDNPAIVLSYAALQGLFVGSISFVFANFMVGDGVSAGALIGQAVLGTVGVFAGMLVVYKVGAIRVTPRFTRMLMAGLFGVLALMLGNLVLGLFGVDMGIRSGGPIAIIFSLVCIALAAFSFLIDFDAADRLVKAGAPSKAAWGVALGLTVTLVWLYVEILRLLTYLNSD</sequence>
<dbReference type="EMBL" id="BAAAZW010000008">
    <property type="protein sequence ID" value="GAA3965366.1"/>
    <property type="molecule type" value="Genomic_DNA"/>
</dbReference>
<feature type="transmembrane region" description="Helical" evidence="1">
    <location>
        <begin position="103"/>
        <end position="122"/>
    </location>
</feature>
<comment type="caution">
    <text evidence="2">The sequence shown here is derived from an EMBL/GenBank/DDBJ whole genome shotgun (WGS) entry which is preliminary data.</text>
</comment>
<keyword evidence="1" id="KW-0472">Membrane</keyword>
<feature type="transmembrane region" description="Helical" evidence="1">
    <location>
        <begin position="69"/>
        <end position="91"/>
    </location>
</feature>
<dbReference type="PIRSF" id="PIRSF009160">
    <property type="entry name" value="UCP009160"/>
    <property type="match status" value="1"/>
</dbReference>
<dbReference type="RefSeq" id="WP_344784747.1">
    <property type="nucleotide sequence ID" value="NZ_BAAAZW010000008.1"/>
</dbReference>
<feature type="transmembrane region" description="Helical" evidence="1">
    <location>
        <begin position="134"/>
        <end position="157"/>
    </location>
</feature>
<feature type="transmembrane region" description="Helical" evidence="1">
    <location>
        <begin position="232"/>
        <end position="255"/>
    </location>
</feature>
<protein>
    <submittedName>
        <fullName evidence="2">Bax inhibitor-1/YccA family protein</fullName>
    </submittedName>
</protein>
<keyword evidence="1" id="KW-1133">Transmembrane helix</keyword>
<evidence type="ECO:0000313" key="3">
    <source>
        <dbReference type="Proteomes" id="UP001418444"/>
    </source>
</evidence>
<evidence type="ECO:0000313" key="2">
    <source>
        <dbReference type="EMBL" id="GAA3965366.1"/>
    </source>
</evidence>
<dbReference type="Proteomes" id="UP001418444">
    <property type="component" value="Unassembled WGS sequence"/>
</dbReference>
<dbReference type="InterPro" id="IPR010539">
    <property type="entry name" value="BaxI_1-like"/>
</dbReference>
<gene>
    <name evidence="2" type="ORF">GCM10022231_27610</name>
</gene>
<keyword evidence="1" id="KW-0812">Transmembrane</keyword>
<dbReference type="PANTHER" id="PTHR41282">
    <property type="entry name" value="CONSERVED TRANSMEMBRANE PROTEIN-RELATED"/>
    <property type="match status" value="1"/>
</dbReference>
<feature type="transmembrane region" description="Helical" evidence="1">
    <location>
        <begin position="163"/>
        <end position="187"/>
    </location>
</feature>
<feature type="transmembrane region" description="Helical" evidence="1">
    <location>
        <begin position="199"/>
        <end position="220"/>
    </location>
</feature>
<dbReference type="Pfam" id="PF12811">
    <property type="entry name" value="BaxI_1"/>
    <property type="match status" value="1"/>
</dbReference>
<reference evidence="3" key="1">
    <citation type="journal article" date="2019" name="Int. J. Syst. Evol. Microbiol.">
        <title>The Global Catalogue of Microorganisms (GCM) 10K type strain sequencing project: providing services to taxonomists for standard genome sequencing and annotation.</title>
        <authorList>
            <consortium name="The Broad Institute Genomics Platform"/>
            <consortium name="The Broad Institute Genome Sequencing Center for Infectious Disease"/>
            <person name="Wu L."/>
            <person name="Ma J."/>
        </authorList>
    </citation>
    <scope>NUCLEOTIDE SEQUENCE [LARGE SCALE GENOMIC DNA]</scope>
    <source>
        <strain evidence="3">JCM 16923</strain>
    </source>
</reference>
<feature type="transmembrane region" description="Helical" evidence="1">
    <location>
        <begin position="267"/>
        <end position="284"/>
    </location>
</feature>
<proteinExistence type="predicted"/>
<organism evidence="2 3">
    <name type="scientific">Gordonia caeni</name>
    <dbReference type="NCBI Taxonomy" id="1007097"/>
    <lineage>
        <taxon>Bacteria</taxon>
        <taxon>Bacillati</taxon>
        <taxon>Actinomycetota</taxon>
        <taxon>Actinomycetes</taxon>
        <taxon>Mycobacteriales</taxon>
        <taxon>Gordoniaceae</taxon>
        <taxon>Gordonia</taxon>
    </lineage>
</organism>